<dbReference type="AlphaFoldDB" id="X1UD42"/>
<proteinExistence type="predicted"/>
<dbReference type="EMBL" id="BARW01024294">
    <property type="protein sequence ID" value="GAI90279.1"/>
    <property type="molecule type" value="Genomic_DNA"/>
</dbReference>
<comment type="caution">
    <text evidence="1">The sequence shown here is derived from an EMBL/GenBank/DDBJ whole genome shotgun (WGS) entry which is preliminary data.</text>
</comment>
<feature type="non-terminal residue" evidence="1">
    <location>
        <position position="150"/>
    </location>
</feature>
<evidence type="ECO:0000313" key="1">
    <source>
        <dbReference type="EMBL" id="GAI90279.1"/>
    </source>
</evidence>
<sequence>MFGLKHVKSIVLAEQSGSSPDSGATSRIKATYDSINTLLHGSESAGGWGDWGTWWNRIRSAGEWVPDGTAAVGEVPSGLTFYAGDSRSQKAGTLHQNLANMAYDDWNCSANNAEATGDCAGGDSEYIGEEGTWTKTAEGGIARTVTDNAV</sequence>
<organism evidence="1">
    <name type="scientific">marine sediment metagenome</name>
    <dbReference type="NCBI Taxonomy" id="412755"/>
    <lineage>
        <taxon>unclassified sequences</taxon>
        <taxon>metagenomes</taxon>
        <taxon>ecological metagenomes</taxon>
    </lineage>
</organism>
<accession>X1UD42</accession>
<protein>
    <submittedName>
        <fullName evidence="1">Uncharacterized protein</fullName>
    </submittedName>
</protein>
<name>X1UD42_9ZZZZ</name>
<reference evidence="1" key="1">
    <citation type="journal article" date="2014" name="Front. Microbiol.">
        <title>High frequency of phylogenetically diverse reductive dehalogenase-homologous genes in deep subseafloor sedimentary metagenomes.</title>
        <authorList>
            <person name="Kawai M."/>
            <person name="Futagami T."/>
            <person name="Toyoda A."/>
            <person name="Takaki Y."/>
            <person name="Nishi S."/>
            <person name="Hori S."/>
            <person name="Arai W."/>
            <person name="Tsubouchi T."/>
            <person name="Morono Y."/>
            <person name="Uchiyama I."/>
            <person name="Ito T."/>
            <person name="Fujiyama A."/>
            <person name="Inagaki F."/>
            <person name="Takami H."/>
        </authorList>
    </citation>
    <scope>NUCLEOTIDE SEQUENCE</scope>
    <source>
        <strain evidence="1">Expedition CK06-06</strain>
    </source>
</reference>
<gene>
    <name evidence="1" type="ORF">S12H4_40085</name>
</gene>